<dbReference type="FunFam" id="3.40.50.720:FF:000097">
    <property type="entry name" value="SDR family oxidoreductase"/>
    <property type="match status" value="1"/>
</dbReference>
<reference evidence="4" key="1">
    <citation type="submission" date="2020-10" db="EMBL/GenBank/DDBJ databases">
        <authorList>
            <person name="Gilroy R."/>
        </authorList>
    </citation>
    <scope>NUCLEOTIDE SEQUENCE</scope>
    <source>
        <strain evidence="4">ChiW3-316</strain>
    </source>
</reference>
<evidence type="ECO:0000256" key="3">
    <source>
        <dbReference type="ARBA" id="ARBA00067437"/>
    </source>
</evidence>
<name>A0A9D1M4W4_9PROT</name>
<evidence type="ECO:0000256" key="1">
    <source>
        <dbReference type="ARBA" id="ARBA00006484"/>
    </source>
</evidence>
<reference evidence="4" key="2">
    <citation type="journal article" date="2021" name="PeerJ">
        <title>Extensive microbial diversity within the chicken gut microbiome revealed by metagenomics and culture.</title>
        <authorList>
            <person name="Gilroy R."/>
            <person name="Ravi A."/>
            <person name="Getino M."/>
            <person name="Pursley I."/>
            <person name="Horton D.L."/>
            <person name="Alikhan N.F."/>
            <person name="Baker D."/>
            <person name="Gharbi K."/>
            <person name="Hall N."/>
            <person name="Watson M."/>
            <person name="Adriaenssens E.M."/>
            <person name="Foster-Nyarko E."/>
            <person name="Jarju S."/>
            <person name="Secka A."/>
            <person name="Antonio M."/>
            <person name="Oren A."/>
            <person name="Chaudhuri R.R."/>
            <person name="La Ragione R."/>
            <person name="Hildebrand F."/>
            <person name="Pallen M.J."/>
        </authorList>
    </citation>
    <scope>NUCLEOTIDE SEQUENCE</scope>
    <source>
        <strain evidence="4">ChiW3-316</strain>
    </source>
</reference>
<dbReference type="SUPFAM" id="SSF51735">
    <property type="entry name" value="NAD(P)-binding Rossmann-fold domains"/>
    <property type="match status" value="1"/>
</dbReference>
<protein>
    <recommendedName>
        <fullName evidence="3">Uncharacterized oxidoreductase YghA</fullName>
    </recommendedName>
</protein>
<dbReference type="PANTHER" id="PTHR48107:SF16">
    <property type="entry name" value="NADPH-DEPENDENT ALDEHYDE REDUCTASE 1, CHLOROPLASTIC"/>
    <property type="match status" value="1"/>
</dbReference>
<dbReference type="PRINTS" id="PR00080">
    <property type="entry name" value="SDRFAMILY"/>
</dbReference>
<dbReference type="Gene3D" id="3.40.50.720">
    <property type="entry name" value="NAD(P)-binding Rossmann-like Domain"/>
    <property type="match status" value="1"/>
</dbReference>
<dbReference type="PRINTS" id="PR00081">
    <property type="entry name" value="GDHRDH"/>
</dbReference>
<dbReference type="InterPro" id="IPR036291">
    <property type="entry name" value="NAD(P)-bd_dom_sf"/>
</dbReference>
<dbReference type="GO" id="GO:0016614">
    <property type="term" value="F:oxidoreductase activity, acting on CH-OH group of donors"/>
    <property type="evidence" value="ECO:0007669"/>
    <property type="project" value="UniProtKB-ARBA"/>
</dbReference>
<dbReference type="Pfam" id="PF13561">
    <property type="entry name" value="adh_short_C2"/>
    <property type="match status" value="1"/>
</dbReference>
<dbReference type="InterPro" id="IPR002347">
    <property type="entry name" value="SDR_fam"/>
</dbReference>
<comment type="caution">
    <text evidence="4">The sequence shown here is derived from an EMBL/GenBank/DDBJ whole genome shotgun (WGS) entry which is preliminary data.</text>
</comment>
<dbReference type="AlphaFoldDB" id="A0A9D1M4W4"/>
<sequence>MNEKTKLINPTTAYFHGDFAKQPQEAPGLQNLMEPRPDCGEKSYIGHDRLAGRKMLVTGGDSGIGRAAAIAYAREGAEVAVNYLAFEQSDAEELQNLLESEGHKIFLIPGDISDETSCRRIVKAAADALGGLDNLTMVAGRQQYNRDIMTLSSEQMVKTFATNVFSLFWLTQAALPFLPEGGTIVTTSSVQAYYPGEILIDYASTKCAIIGFTRALAKQVASKGIRVNCVAPGPIWTPLQICGGQPQENIPEFGKKVPLKRAGQPVELAPVYVFLASGESSYVTAEVYGVTGGLHLM</sequence>
<dbReference type="PANTHER" id="PTHR48107">
    <property type="entry name" value="NADPH-DEPENDENT ALDEHYDE REDUCTASE-LIKE PROTEIN, CHLOROPLASTIC-RELATED"/>
    <property type="match status" value="1"/>
</dbReference>
<gene>
    <name evidence="4" type="ORF">IAD20_06435</name>
</gene>
<organism evidence="4 5">
    <name type="scientific">Candidatus Scatocola faecipullorum</name>
    <dbReference type="NCBI Taxonomy" id="2840917"/>
    <lineage>
        <taxon>Bacteria</taxon>
        <taxon>Pseudomonadati</taxon>
        <taxon>Pseudomonadota</taxon>
        <taxon>Alphaproteobacteria</taxon>
        <taxon>Rhodospirillales</taxon>
        <taxon>Rhodospirillaceae</taxon>
        <taxon>Rhodospirillaceae incertae sedis</taxon>
        <taxon>Candidatus Scatocola</taxon>
    </lineage>
</organism>
<dbReference type="EMBL" id="DVNC01000041">
    <property type="protein sequence ID" value="HIU53700.1"/>
    <property type="molecule type" value="Genomic_DNA"/>
</dbReference>
<proteinExistence type="inferred from homology"/>
<comment type="similarity">
    <text evidence="1">Belongs to the short-chain dehydrogenases/reductases (SDR) family.</text>
</comment>
<evidence type="ECO:0000256" key="2">
    <source>
        <dbReference type="ARBA" id="ARBA00023002"/>
    </source>
</evidence>
<dbReference type="Proteomes" id="UP000824107">
    <property type="component" value="Unassembled WGS sequence"/>
</dbReference>
<keyword evidence="2" id="KW-0560">Oxidoreductase</keyword>
<evidence type="ECO:0000313" key="4">
    <source>
        <dbReference type="EMBL" id="HIU53700.1"/>
    </source>
</evidence>
<accession>A0A9D1M4W4</accession>
<evidence type="ECO:0000313" key="5">
    <source>
        <dbReference type="Proteomes" id="UP000824107"/>
    </source>
</evidence>